<feature type="compositionally biased region" description="Basic residues" evidence="1">
    <location>
        <begin position="18"/>
        <end position="29"/>
    </location>
</feature>
<evidence type="ECO:0000256" key="1">
    <source>
        <dbReference type="SAM" id="MobiDB-lite"/>
    </source>
</evidence>
<feature type="region of interest" description="Disordered" evidence="1">
    <location>
        <begin position="1"/>
        <end position="41"/>
    </location>
</feature>
<gene>
    <name evidence="2" type="ORF">RIB2604_02006860</name>
</gene>
<feature type="region of interest" description="Disordered" evidence="1">
    <location>
        <begin position="66"/>
        <end position="115"/>
    </location>
</feature>
<feature type="compositionally biased region" description="Low complexity" evidence="1">
    <location>
        <begin position="78"/>
        <end position="98"/>
    </location>
</feature>
<organism evidence="2 3">
    <name type="scientific">Aspergillus kawachii</name>
    <name type="common">White koji mold</name>
    <name type="synonym">Aspergillus awamori var. kawachi</name>
    <dbReference type="NCBI Taxonomy" id="1069201"/>
    <lineage>
        <taxon>Eukaryota</taxon>
        <taxon>Fungi</taxon>
        <taxon>Dikarya</taxon>
        <taxon>Ascomycota</taxon>
        <taxon>Pezizomycotina</taxon>
        <taxon>Eurotiomycetes</taxon>
        <taxon>Eurotiomycetidae</taxon>
        <taxon>Eurotiales</taxon>
        <taxon>Aspergillaceae</taxon>
        <taxon>Aspergillus</taxon>
        <taxon>Aspergillus subgen. Circumdati</taxon>
    </lineage>
</organism>
<name>A0A146FK72_ASPKA</name>
<sequence length="115" mass="12144">MRLAGPGLSSVTTVSQVTRRRRRGGGRCGRKGERVDEEQEYTVQISRVKEDENAIETAGKFSVQTPSINLPINRPDVSVGREGSSNSSSNSSSRVSLSTGPGSVPTPAAAQTALE</sequence>
<accession>A0A146FK72</accession>
<proteinExistence type="predicted"/>
<reference evidence="3" key="2">
    <citation type="submission" date="2016-02" db="EMBL/GenBank/DDBJ databases">
        <title>Genome sequencing of Aspergillus luchuensis NBRC 4314.</title>
        <authorList>
            <person name="Yamada O."/>
        </authorList>
    </citation>
    <scope>NUCLEOTIDE SEQUENCE [LARGE SCALE GENOMIC DNA]</scope>
    <source>
        <strain evidence="3">RIB 2604</strain>
    </source>
</reference>
<evidence type="ECO:0000313" key="3">
    <source>
        <dbReference type="Proteomes" id="UP000075230"/>
    </source>
</evidence>
<comment type="caution">
    <text evidence="2">The sequence shown here is derived from an EMBL/GenBank/DDBJ whole genome shotgun (WGS) entry which is preliminary data.</text>
</comment>
<dbReference type="AlphaFoldDB" id="A0A146FK72"/>
<dbReference type="EMBL" id="BCWF01000020">
    <property type="protein sequence ID" value="GAT26107.1"/>
    <property type="molecule type" value="Genomic_DNA"/>
</dbReference>
<evidence type="ECO:0000313" key="2">
    <source>
        <dbReference type="EMBL" id="GAT26107.1"/>
    </source>
</evidence>
<reference evidence="2 3" key="1">
    <citation type="journal article" date="2016" name="DNA Res.">
        <title>Genome sequence of Aspergillus luchuensis NBRC 4314.</title>
        <authorList>
            <person name="Yamada O."/>
            <person name="Machida M."/>
            <person name="Hosoyama A."/>
            <person name="Goto M."/>
            <person name="Takahashi T."/>
            <person name="Futagami T."/>
            <person name="Yamagata Y."/>
            <person name="Takeuchi M."/>
            <person name="Kobayashi T."/>
            <person name="Koike H."/>
            <person name="Abe K."/>
            <person name="Asai K."/>
            <person name="Arita M."/>
            <person name="Fujita N."/>
            <person name="Fukuda K."/>
            <person name="Higa K."/>
            <person name="Horikawa H."/>
            <person name="Ishikawa T."/>
            <person name="Jinno K."/>
            <person name="Kato Y."/>
            <person name="Kirimura K."/>
            <person name="Mizutani O."/>
            <person name="Nakasone K."/>
            <person name="Sano M."/>
            <person name="Shiraishi Y."/>
            <person name="Tsukahara M."/>
            <person name="Gomi K."/>
        </authorList>
    </citation>
    <scope>NUCLEOTIDE SEQUENCE [LARGE SCALE GENOMIC DNA]</scope>
    <source>
        <strain evidence="2 3">RIB 2604</strain>
    </source>
</reference>
<dbReference type="Proteomes" id="UP000075230">
    <property type="component" value="Unassembled WGS sequence"/>
</dbReference>
<protein>
    <submittedName>
        <fullName evidence="2">C6 zinc finger domain protein</fullName>
    </submittedName>
</protein>